<accession>A0A1N7IGU3</accession>
<name>A0A1N7IGU3_9FLAO</name>
<sequence>METDELIKQLRKIADDTSHNIRIKRSPSAKNVEKEDADKMISTLSERTVSLFKQNNLLDLIRPDRDKGYDRQWYEETFGNGAVADIKEAIRALEKLNSEEK</sequence>
<evidence type="ECO:0000313" key="2">
    <source>
        <dbReference type="EMBL" id="SIS36295.1"/>
    </source>
</evidence>
<dbReference type="OrthoDB" id="9935489at2"/>
<evidence type="ECO:0000313" key="1">
    <source>
        <dbReference type="EMBL" id="AZB00159.1"/>
    </source>
</evidence>
<dbReference type="RefSeq" id="WP_076354669.1">
    <property type="nucleotide sequence ID" value="NZ_CP033926.1"/>
</dbReference>
<keyword evidence="4" id="KW-1185">Reference proteome</keyword>
<dbReference type="EMBL" id="CP033926">
    <property type="protein sequence ID" value="AZB00159.1"/>
    <property type="molecule type" value="Genomic_DNA"/>
</dbReference>
<dbReference type="KEGG" id="cjt:EG359_11220"/>
<dbReference type="Proteomes" id="UP000279541">
    <property type="component" value="Chromosome"/>
</dbReference>
<proteinExistence type="predicted"/>
<organism evidence="2 3">
    <name type="scientific">Chryseobacterium joostei</name>
    <dbReference type="NCBI Taxonomy" id="112234"/>
    <lineage>
        <taxon>Bacteria</taxon>
        <taxon>Pseudomonadati</taxon>
        <taxon>Bacteroidota</taxon>
        <taxon>Flavobacteriia</taxon>
        <taxon>Flavobacteriales</taxon>
        <taxon>Weeksellaceae</taxon>
        <taxon>Chryseobacterium group</taxon>
        <taxon>Chryseobacterium</taxon>
    </lineage>
</organism>
<dbReference type="Proteomes" id="UP000186106">
    <property type="component" value="Unassembled WGS sequence"/>
</dbReference>
<dbReference type="EMBL" id="FTNZ01000005">
    <property type="protein sequence ID" value="SIS36295.1"/>
    <property type="molecule type" value="Genomic_DNA"/>
</dbReference>
<dbReference type="AlphaFoldDB" id="A0A1N7IGU3"/>
<reference evidence="1 4" key="2">
    <citation type="submission" date="2018-11" db="EMBL/GenBank/DDBJ databases">
        <title>Proposal to divide the Flavobacteriaceae and reorganize its genera based on Amino Acid Identity values calculated from whole genome sequences.</title>
        <authorList>
            <person name="Nicholson A.C."/>
            <person name="Gulvik C.A."/>
            <person name="Whitney A.M."/>
            <person name="Humrighouse B.W."/>
            <person name="Bell M."/>
            <person name="Holmes B."/>
            <person name="Steigerwalt A.G."/>
            <person name="Villarma A."/>
            <person name="Sheth M."/>
            <person name="Batra D."/>
            <person name="Pryor J."/>
            <person name="Bernardet J.-F."/>
            <person name="Hugo C."/>
            <person name="Kampfer P."/>
            <person name="Newman J."/>
            <person name="McQuiston J.R."/>
        </authorList>
    </citation>
    <scope>NUCLEOTIDE SEQUENCE [LARGE SCALE GENOMIC DNA]</scope>
    <source>
        <strain evidence="1 4">DSM 16927</strain>
    </source>
</reference>
<dbReference type="STRING" id="112234.SAMN05421768_105165"/>
<reference evidence="2 3" key="1">
    <citation type="submission" date="2017-01" db="EMBL/GenBank/DDBJ databases">
        <authorList>
            <person name="Mah S.A."/>
            <person name="Swanson W.J."/>
            <person name="Moy G.W."/>
            <person name="Vacquier V.D."/>
        </authorList>
    </citation>
    <scope>NUCLEOTIDE SEQUENCE [LARGE SCALE GENOMIC DNA]</scope>
    <source>
        <strain evidence="2 3">DSM 16927</strain>
    </source>
</reference>
<evidence type="ECO:0000313" key="3">
    <source>
        <dbReference type="Proteomes" id="UP000186106"/>
    </source>
</evidence>
<evidence type="ECO:0000313" key="4">
    <source>
        <dbReference type="Proteomes" id="UP000279541"/>
    </source>
</evidence>
<gene>
    <name evidence="1" type="ORF">EG359_11220</name>
    <name evidence="2" type="ORF">SAMN05421768_105165</name>
</gene>
<protein>
    <submittedName>
        <fullName evidence="2">Uncharacterized protein</fullName>
    </submittedName>
</protein>